<dbReference type="EMBL" id="LR912361">
    <property type="protein sequence ID" value="CAD7254801.1"/>
    <property type="molecule type" value="Genomic_DNA"/>
</dbReference>
<sequence>MVPATITRVVILVLGHLYPAYASYKAIQSRNTREYVKWMMYWIVLALFTCAETLADIFLSFWFPLYEEIKILLIIWFISPATRGSSFLYRRFVHPFLQEKSGEIDEYVQNAQRQGTRAMLDLGRKGVACASNLLLEFSAKAYSFTSQSLVQGTRPGEGDGNGEGGKEQGGRPVRSRNTLPSLPNRQFSASQMDLGTRTAAGSSQDFQVQSPSVP</sequence>
<dbReference type="GO" id="GO:0008017">
    <property type="term" value="F:microtubule binding"/>
    <property type="evidence" value="ECO:0007669"/>
    <property type="project" value="TreeGrafter"/>
</dbReference>
<dbReference type="OrthoDB" id="10009287at2759"/>
<organism evidence="3">
    <name type="scientific">Darwinula stevensoni</name>
    <dbReference type="NCBI Taxonomy" id="69355"/>
    <lineage>
        <taxon>Eukaryota</taxon>
        <taxon>Metazoa</taxon>
        <taxon>Ecdysozoa</taxon>
        <taxon>Arthropoda</taxon>
        <taxon>Crustacea</taxon>
        <taxon>Oligostraca</taxon>
        <taxon>Ostracoda</taxon>
        <taxon>Podocopa</taxon>
        <taxon>Podocopida</taxon>
        <taxon>Darwinulocopina</taxon>
        <taxon>Darwinuloidea</taxon>
        <taxon>Darwinulidae</taxon>
        <taxon>Darwinula</taxon>
    </lineage>
</organism>
<dbReference type="EMBL" id="CAJPEV010012843">
    <property type="protein sequence ID" value="CAG0906600.1"/>
    <property type="molecule type" value="Genomic_DNA"/>
</dbReference>
<evidence type="ECO:0000256" key="1">
    <source>
        <dbReference type="RuleBase" id="RU362006"/>
    </source>
</evidence>
<evidence type="ECO:0000313" key="4">
    <source>
        <dbReference type="Proteomes" id="UP000677054"/>
    </source>
</evidence>
<dbReference type="Pfam" id="PF03134">
    <property type="entry name" value="TB2_DP1_HVA22"/>
    <property type="match status" value="1"/>
</dbReference>
<keyword evidence="4" id="KW-1185">Reference proteome</keyword>
<dbReference type="GO" id="GO:0071786">
    <property type="term" value="P:endoplasmic reticulum tubular network organization"/>
    <property type="evidence" value="ECO:0007669"/>
    <property type="project" value="TreeGrafter"/>
</dbReference>
<dbReference type="InterPro" id="IPR004345">
    <property type="entry name" value="TB2_DP1_HVA22"/>
</dbReference>
<dbReference type="GO" id="GO:0071782">
    <property type="term" value="C:endoplasmic reticulum tubular network"/>
    <property type="evidence" value="ECO:0007669"/>
    <property type="project" value="TreeGrafter"/>
</dbReference>
<feature type="transmembrane region" description="Helical" evidence="1">
    <location>
        <begin position="39"/>
        <end position="63"/>
    </location>
</feature>
<dbReference type="GO" id="GO:0005789">
    <property type="term" value="C:endoplasmic reticulum membrane"/>
    <property type="evidence" value="ECO:0007669"/>
    <property type="project" value="TreeGrafter"/>
</dbReference>
<evidence type="ECO:0000313" key="3">
    <source>
        <dbReference type="EMBL" id="CAD7254801.1"/>
    </source>
</evidence>
<keyword evidence="1" id="KW-1133">Transmembrane helix</keyword>
<comment type="similarity">
    <text evidence="1">Belongs to the DP1 family.</text>
</comment>
<dbReference type="AlphaFoldDB" id="A0A7R9FU89"/>
<keyword evidence="1" id="KW-0812">Transmembrane</keyword>
<feature type="transmembrane region" description="Helical" evidence="1">
    <location>
        <begin position="6"/>
        <end position="27"/>
    </location>
</feature>
<evidence type="ECO:0000256" key="2">
    <source>
        <dbReference type="SAM" id="MobiDB-lite"/>
    </source>
</evidence>
<accession>A0A7R9FU89</accession>
<protein>
    <recommendedName>
        <fullName evidence="1">Receptor expression-enhancing protein</fullName>
    </recommendedName>
</protein>
<dbReference type="PANTHER" id="PTHR12300">
    <property type="entry name" value="HVA22-LIKE PROTEINS"/>
    <property type="match status" value="1"/>
</dbReference>
<dbReference type="PANTHER" id="PTHR12300:SF117">
    <property type="entry name" value="LP05237P-RELATED"/>
    <property type="match status" value="1"/>
</dbReference>
<comment type="subcellular location">
    <subcellularLocation>
        <location evidence="1">Membrane</location>
        <topology evidence="1">Multi-pass membrane protein</topology>
    </subcellularLocation>
</comment>
<feature type="region of interest" description="Disordered" evidence="2">
    <location>
        <begin position="150"/>
        <end position="214"/>
    </location>
</feature>
<feature type="compositionally biased region" description="Polar residues" evidence="2">
    <location>
        <begin position="175"/>
        <end position="214"/>
    </location>
</feature>
<dbReference type="Proteomes" id="UP000677054">
    <property type="component" value="Unassembled WGS sequence"/>
</dbReference>
<gene>
    <name evidence="3" type="ORF">DSTB1V02_LOCUS14547</name>
</gene>
<name>A0A7R9FU89_9CRUS</name>
<reference evidence="3" key="1">
    <citation type="submission" date="2020-11" db="EMBL/GenBank/DDBJ databases">
        <authorList>
            <person name="Tran Van P."/>
        </authorList>
    </citation>
    <scope>NUCLEOTIDE SEQUENCE</scope>
</reference>
<dbReference type="GO" id="GO:0005881">
    <property type="term" value="C:cytoplasmic microtubule"/>
    <property type="evidence" value="ECO:0007669"/>
    <property type="project" value="TreeGrafter"/>
</dbReference>
<proteinExistence type="inferred from homology"/>
<keyword evidence="1" id="KW-0472">Membrane</keyword>